<feature type="domain" description="Pyruvate:ferredoxin oxidoreductase core" evidence="4">
    <location>
        <begin position="310"/>
        <end position="406"/>
    </location>
</feature>
<dbReference type="GO" id="GO:0047553">
    <property type="term" value="F:2-oxoglutarate synthase activity"/>
    <property type="evidence" value="ECO:0007669"/>
    <property type="project" value="UniProtKB-EC"/>
</dbReference>
<dbReference type="eggNOG" id="COG0674">
    <property type="taxonomic scope" value="Bacteria"/>
</dbReference>
<dbReference type="OrthoDB" id="9794954at2"/>
<dbReference type="STRING" id="459349.CLOAM0297"/>
<evidence type="ECO:0000256" key="2">
    <source>
        <dbReference type="SAM" id="MobiDB-lite"/>
    </source>
</evidence>
<evidence type="ECO:0000256" key="1">
    <source>
        <dbReference type="ARBA" id="ARBA00023002"/>
    </source>
</evidence>
<dbReference type="RefSeq" id="WP_015424064.1">
    <property type="nucleotide sequence ID" value="NC_020449.1"/>
</dbReference>
<feature type="region of interest" description="Disordered" evidence="2">
    <location>
        <begin position="1"/>
        <end position="30"/>
    </location>
</feature>
<dbReference type="FunFam" id="3.40.50.970:FF:000022">
    <property type="entry name" value="2-oxoglutarate ferredoxin oxidoreductase alpha subunit"/>
    <property type="match status" value="1"/>
</dbReference>
<dbReference type="InterPro" id="IPR002880">
    <property type="entry name" value="Pyrv_Fd/Flavodoxin_OxRdtase_N"/>
</dbReference>
<dbReference type="GO" id="GO:0006979">
    <property type="term" value="P:response to oxidative stress"/>
    <property type="evidence" value="ECO:0007669"/>
    <property type="project" value="TreeGrafter"/>
</dbReference>
<proteinExistence type="predicted"/>
<dbReference type="EC" id="1.2.7.3" evidence="5"/>
<dbReference type="Pfam" id="PF01855">
    <property type="entry name" value="POR_N"/>
    <property type="match status" value="1"/>
</dbReference>
<dbReference type="HOGENOM" id="CLU_017038_0_1_0"/>
<dbReference type="EMBL" id="CU466930">
    <property type="protein sequence ID" value="CAO80203.1"/>
    <property type="molecule type" value="Genomic_DNA"/>
</dbReference>
<protein>
    <submittedName>
        <fullName evidence="5">2-oxoglutarate ferredoxin oxidoreductase, alpha chain</fullName>
        <ecNumber evidence="5">1.2.7.3</ecNumber>
    </submittedName>
</protein>
<dbReference type="Gene3D" id="3.40.50.920">
    <property type="match status" value="1"/>
</dbReference>
<dbReference type="InterPro" id="IPR029061">
    <property type="entry name" value="THDP-binding"/>
</dbReference>
<dbReference type="CDD" id="cd07034">
    <property type="entry name" value="TPP_PYR_PFOR_IOR-alpha_like"/>
    <property type="match status" value="1"/>
</dbReference>
<organism evidence="5 6">
    <name type="scientific">Cloacimonas acidaminovorans (strain Evry)</name>
    <dbReference type="NCBI Taxonomy" id="459349"/>
    <lineage>
        <taxon>Bacteria</taxon>
        <taxon>Pseudomonadati</taxon>
        <taxon>Candidatus Cloacimonadota</taxon>
        <taxon>Candidatus Cloacimonadia</taxon>
        <taxon>Candidatus Cloacimonadales</taxon>
        <taxon>Candidatus Cloacimonadaceae</taxon>
        <taxon>Candidatus Cloacimonas</taxon>
    </lineage>
</organism>
<dbReference type="KEGG" id="caci:CLOAM0297"/>
<dbReference type="Proteomes" id="UP000002019">
    <property type="component" value="Chromosome"/>
</dbReference>
<dbReference type="InterPro" id="IPR033412">
    <property type="entry name" value="PFOR_II"/>
</dbReference>
<dbReference type="Pfam" id="PF17147">
    <property type="entry name" value="PFOR_II"/>
    <property type="match status" value="1"/>
</dbReference>
<name>B0VFF1_CLOAI</name>
<dbReference type="SUPFAM" id="SSF52922">
    <property type="entry name" value="TK C-terminal domain-like"/>
    <property type="match status" value="1"/>
</dbReference>
<dbReference type="InterPro" id="IPR009014">
    <property type="entry name" value="Transketo_C/PFOR_II"/>
</dbReference>
<keyword evidence="6" id="KW-1185">Reference proteome</keyword>
<dbReference type="SUPFAM" id="SSF52518">
    <property type="entry name" value="Thiamin diphosphate-binding fold (THDP-binding)"/>
    <property type="match status" value="1"/>
</dbReference>
<accession>B0VFF1</accession>
<evidence type="ECO:0000313" key="6">
    <source>
        <dbReference type="Proteomes" id="UP000002019"/>
    </source>
</evidence>
<evidence type="ECO:0000259" key="3">
    <source>
        <dbReference type="Pfam" id="PF01855"/>
    </source>
</evidence>
<dbReference type="PANTHER" id="PTHR32154:SF14">
    <property type="entry name" value="2-OXOGLUTARATE SYNTHASE SUBUNIT KORA"/>
    <property type="match status" value="1"/>
</dbReference>
<feature type="domain" description="Pyruvate flavodoxin/ferredoxin oxidoreductase pyrimidine binding" evidence="3">
    <location>
        <begin position="52"/>
        <end position="285"/>
    </location>
</feature>
<dbReference type="PANTHER" id="PTHR32154">
    <property type="entry name" value="PYRUVATE-FLAVODOXIN OXIDOREDUCTASE-RELATED"/>
    <property type="match status" value="1"/>
</dbReference>
<reference evidence="5 6" key="1">
    <citation type="journal article" date="2008" name="J. Bacteriol.">
        <title>'Candidatus Cloacamonas acidaminovorans': genome sequence reconstruction provides a first glimpse of a new bacterial division.</title>
        <authorList>
            <person name="Pelletier E."/>
            <person name="Kreimeyer A."/>
            <person name="Bocs S."/>
            <person name="Rouy Z."/>
            <person name="Gyapay G."/>
            <person name="Chouari R."/>
            <person name="Riviere D."/>
            <person name="Ganesan A."/>
            <person name="Daegelen P."/>
            <person name="Sghir A."/>
            <person name="Cohen G.N."/>
            <person name="Medigue C."/>
            <person name="Weissenbach J."/>
            <person name="Le Paslier D."/>
        </authorList>
    </citation>
    <scope>NUCLEOTIDE SEQUENCE [LARGE SCALE GENOMIC DNA]</scope>
    <source>
        <strain evidence="6">Evry</strain>
    </source>
</reference>
<dbReference type="AlphaFoldDB" id="B0VFF1"/>
<evidence type="ECO:0000313" key="5">
    <source>
        <dbReference type="EMBL" id="CAO80203.1"/>
    </source>
</evidence>
<dbReference type="InterPro" id="IPR050722">
    <property type="entry name" value="Pyruvate:ferred/Flavod_OxRd"/>
</dbReference>
<dbReference type="NCBIfam" id="NF006412">
    <property type="entry name" value="PRK08659.1"/>
    <property type="match status" value="1"/>
</dbReference>
<gene>
    <name evidence="5" type="primary">korA</name>
    <name evidence="5" type="ordered locus">CLOAM0297</name>
</gene>
<evidence type="ECO:0000259" key="4">
    <source>
        <dbReference type="Pfam" id="PF17147"/>
    </source>
</evidence>
<keyword evidence="1 5" id="KW-0560">Oxidoreductase</keyword>
<sequence>MTEKDKSKKTKHKTTSDKASLAAKPESKLEEIQAKRERKTVLMQGNEAVAYGALDAGVNFFAGYPITPSTEIAEILAAELPKRNGVFIQMEDELASICAIIGASLAGAKALTATSGPGFSLMQEGIGFAKITETPCVVVDVQRVGPSTGMPTSPAQGDIMQSKWGSHGDSPAIVLYPDSVKESYELTIRAVNLSEKYRTCVILLLDEVIAHMREAVCLPDIANVRIINRIKPTVPPQWYKHYDENQKYLSPLASFGEGYRFHVTGLTHDSHGFPTNKPSEAAEMMERLRKKISYNIRDLVQIESYQMEDAKIAIFAAGITSRAAKAAIASARAEGIKVGLLRPLTIWPFPDDAVRKMLRNVETVIVPELNQGQLIHEVQRLTKEKSDGGLIPINKVSSELITPNDILNKIKEVC</sequence>
<dbReference type="Gene3D" id="3.40.50.970">
    <property type="match status" value="1"/>
</dbReference>